<organism evidence="2 3">
    <name type="scientific">Fraxinus pennsylvanica</name>
    <dbReference type="NCBI Taxonomy" id="56036"/>
    <lineage>
        <taxon>Eukaryota</taxon>
        <taxon>Viridiplantae</taxon>
        <taxon>Streptophyta</taxon>
        <taxon>Embryophyta</taxon>
        <taxon>Tracheophyta</taxon>
        <taxon>Spermatophyta</taxon>
        <taxon>Magnoliopsida</taxon>
        <taxon>eudicotyledons</taxon>
        <taxon>Gunneridae</taxon>
        <taxon>Pentapetalae</taxon>
        <taxon>asterids</taxon>
        <taxon>lamiids</taxon>
        <taxon>Lamiales</taxon>
        <taxon>Oleaceae</taxon>
        <taxon>Oleeae</taxon>
        <taxon>Fraxinus</taxon>
    </lineage>
</organism>
<dbReference type="PANTHER" id="PTHR47723">
    <property type="entry name" value="OS05G0353850 PROTEIN"/>
    <property type="match status" value="1"/>
</dbReference>
<dbReference type="AlphaFoldDB" id="A0AAD2A867"/>
<feature type="domain" description="RNase H type-1" evidence="1">
    <location>
        <begin position="64"/>
        <end position="120"/>
    </location>
</feature>
<dbReference type="Proteomes" id="UP000834106">
    <property type="component" value="Chromosome 19"/>
</dbReference>
<dbReference type="InterPro" id="IPR053151">
    <property type="entry name" value="RNase_H-like"/>
</dbReference>
<reference evidence="2" key="1">
    <citation type="submission" date="2023-05" db="EMBL/GenBank/DDBJ databases">
        <authorList>
            <person name="Huff M."/>
        </authorList>
    </citation>
    <scope>NUCLEOTIDE SEQUENCE</scope>
</reference>
<dbReference type="GO" id="GO:0003676">
    <property type="term" value="F:nucleic acid binding"/>
    <property type="evidence" value="ECO:0007669"/>
    <property type="project" value="InterPro"/>
</dbReference>
<dbReference type="PROSITE" id="PS50879">
    <property type="entry name" value="RNASE_H_1"/>
    <property type="match status" value="1"/>
</dbReference>
<dbReference type="PANTHER" id="PTHR47723:SF19">
    <property type="entry name" value="POLYNUCLEOTIDYL TRANSFERASE, RIBONUCLEASE H-LIKE SUPERFAMILY PROTEIN"/>
    <property type="match status" value="1"/>
</dbReference>
<protein>
    <recommendedName>
        <fullName evidence="1">RNase H type-1 domain-containing protein</fullName>
    </recommendedName>
</protein>
<evidence type="ECO:0000313" key="3">
    <source>
        <dbReference type="Proteomes" id="UP000834106"/>
    </source>
</evidence>
<dbReference type="InterPro" id="IPR002156">
    <property type="entry name" value="RNaseH_domain"/>
</dbReference>
<proteinExistence type="predicted"/>
<dbReference type="SUPFAM" id="SSF53098">
    <property type="entry name" value="Ribonuclease H-like"/>
    <property type="match status" value="1"/>
</dbReference>
<dbReference type="InterPro" id="IPR012337">
    <property type="entry name" value="RNaseH-like_sf"/>
</dbReference>
<accession>A0AAD2A867</accession>
<sequence>MEGVHETVEEIFRSIKFWLQHVSSKPKKEQALSQSEKLLLRHFDITPMVSRERPCRIVKWAKPAIGRVKLNVDGSCSGNPGMAGGGGVVRDDMGRLAAGFSPFFGDGSNNEAELRALMMD</sequence>
<dbReference type="GO" id="GO:0004523">
    <property type="term" value="F:RNA-DNA hybrid ribonuclease activity"/>
    <property type="evidence" value="ECO:0007669"/>
    <property type="project" value="InterPro"/>
</dbReference>
<dbReference type="InterPro" id="IPR036397">
    <property type="entry name" value="RNaseH_sf"/>
</dbReference>
<name>A0AAD2A867_9LAMI</name>
<evidence type="ECO:0000259" key="1">
    <source>
        <dbReference type="PROSITE" id="PS50879"/>
    </source>
</evidence>
<dbReference type="EMBL" id="OU503054">
    <property type="protein sequence ID" value="CAI9783377.1"/>
    <property type="molecule type" value="Genomic_DNA"/>
</dbReference>
<evidence type="ECO:0000313" key="2">
    <source>
        <dbReference type="EMBL" id="CAI9783377.1"/>
    </source>
</evidence>
<dbReference type="Pfam" id="PF13456">
    <property type="entry name" value="RVT_3"/>
    <property type="match status" value="1"/>
</dbReference>
<dbReference type="Gene3D" id="3.30.420.10">
    <property type="entry name" value="Ribonuclease H-like superfamily/Ribonuclease H"/>
    <property type="match status" value="1"/>
</dbReference>
<gene>
    <name evidence="2" type="ORF">FPE_LOCUS30807</name>
</gene>
<keyword evidence="3" id="KW-1185">Reference proteome</keyword>